<accession>K7Z673</accession>
<dbReference type="InterPro" id="IPR051086">
    <property type="entry name" value="RNase_D-like"/>
</dbReference>
<dbReference type="STRING" id="1193729.A1OE_1519"/>
<keyword evidence="2" id="KW-0378">Hydrolase</keyword>
<keyword evidence="2" id="KW-0269">Exonuclease</keyword>
<dbReference type="PANTHER" id="PTHR47649">
    <property type="entry name" value="RIBONUCLEASE D"/>
    <property type="match status" value="1"/>
</dbReference>
<evidence type="ECO:0000259" key="1">
    <source>
        <dbReference type="SMART" id="SM00474"/>
    </source>
</evidence>
<dbReference type="KEGG" id="thal:A1OE_1519"/>
<dbReference type="Pfam" id="PF01612">
    <property type="entry name" value="DNA_pol_A_exo1"/>
    <property type="match status" value="1"/>
</dbReference>
<dbReference type="GO" id="GO:0008408">
    <property type="term" value="F:3'-5' exonuclease activity"/>
    <property type="evidence" value="ECO:0007669"/>
    <property type="project" value="InterPro"/>
</dbReference>
<dbReference type="InterPro" id="IPR002562">
    <property type="entry name" value="3'-5'_exonuclease_dom"/>
</dbReference>
<dbReference type="InterPro" id="IPR012337">
    <property type="entry name" value="RNaseH-like_sf"/>
</dbReference>
<feature type="domain" description="3'-5' exonuclease" evidence="1">
    <location>
        <begin position="1"/>
        <end position="160"/>
    </location>
</feature>
<dbReference type="SUPFAM" id="SSF53098">
    <property type="entry name" value="Ribonuclease H-like"/>
    <property type="match status" value="1"/>
</dbReference>
<organism evidence="2 3">
    <name type="scientific">Candidatus Endolissoclinum faulkneri L2</name>
    <dbReference type="NCBI Taxonomy" id="1193729"/>
    <lineage>
        <taxon>Bacteria</taxon>
        <taxon>Pseudomonadati</taxon>
        <taxon>Pseudomonadota</taxon>
        <taxon>Alphaproteobacteria</taxon>
        <taxon>Rhodospirillales</taxon>
        <taxon>Rhodospirillaceae</taxon>
        <taxon>Candidatus Endolissoclinum</taxon>
    </lineage>
</organism>
<dbReference type="eggNOG" id="COG0349">
    <property type="taxonomic scope" value="Bacteria"/>
</dbReference>
<dbReference type="EMBL" id="CP003539">
    <property type="protein sequence ID" value="AFX99688.1"/>
    <property type="molecule type" value="Genomic_DNA"/>
</dbReference>
<dbReference type="PATRIC" id="fig|1193729.4.peg.796"/>
<protein>
    <submittedName>
        <fullName evidence="2">3'-5' exonuclease family protein</fullName>
    </submittedName>
</protein>
<dbReference type="SMART" id="SM00474">
    <property type="entry name" value="35EXOc"/>
    <property type="match status" value="1"/>
</dbReference>
<dbReference type="GO" id="GO:0006139">
    <property type="term" value="P:nucleobase-containing compound metabolic process"/>
    <property type="evidence" value="ECO:0007669"/>
    <property type="project" value="InterPro"/>
</dbReference>
<dbReference type="PANTHER" id="PTHR47649:SF1">
    <property type="entry name" value="RIBONUCLEASE D"/>
    <property type="match status" value="1"/>
</dbReference>
<keyword evidence="3" id="KW-1185">Reference proteome</keyword>
<evidence type="ECO:0000313" key="3">
    <source>
        <dbReference type="Proteomes" id="UP000010077"/>
    </source>
</evidence>
<dbReference type="Proteomes" id="UP000010077">
    <property type="component" value="Chromosome"/>
</dbReference>
<sequence>MPTGLDLGNEVAIDIETMGLKPERDRLCVVQLSSGNGEAHLIQFTKNNYQAPNLCQLLNNPSILKLFHYARFDIAIIQAYLRVVTTPVYCTKIASKIVRTYTNRHSLKDLCRDLLSIEVSKEKQSSDWGRNELTQEQISYAASDVLHLHKIKSRLDEMLAREDRVEIAQAAFYFLATRAHLDLIGFSEEDIFAH</sequence>
<proteinExistence type="predicted"/>
<keyword evidence="2" id="KW-0540">Nuclease</keyword>
<name>K7Z673_9PROT</name>
<evidence type="ECO:0000313" key="2">
    <source>
        <dbReference type="EMBL" id="AFX99688.1"/>
    </source>
</evidence>
<dbReference type="InterPro" id="IPR036397">
    <property type="entry name" value="RNaseH_sf"/>
</dbReference>
<reference evidence="2 3" key="1">
    <citation type="journal article" date="2012" name="Proc. Natl. Acad. Sci. U.S.A.">
        <title>Genome streamlining and chemical defense in a coral reef symbiosis.</title>
        <authorList>
            <person name="Kwan J.C."/>
            <person name="Donia M.S."/>
            <person name="Han A.W."/>
            <person name="Hirose E."/>
            <person name="Haygood M.G."/>
            <person name="Schmidt E.W."/>
        </authorList>
    </citation>
    <scope>NUCLEOTIDE SEQUENCE [LARGE SCALE GENOMIC DNA]</scope>
    <source>
        <strain evidence="2 3">L2</strain>
    </source>
</reference>
<dbReference type="CDD" id="cd06142">
    <property type="entry name" value="RNaseD_exo"/>
    <property type="match status" value="1"/>
</dbReference>
<dbReference type="Gene3D" id="3.30.420.10">
    <property type="entry name" value="Ribonuclease H-like superfamily/Ribonuclease H"/>
    <property type="match status" value="1"/>
</dbReference>
<gene>
    <name evidence="2" type="ORF">A1OE_1519</name>
</gene>
<dbReference type="AlphaFoldDB" id="K7Z673"/>
<dbReference type="GO" id="GO:0003676">
    <property type="term" value="F:nucleic acid binding"/>
    <property type="evidence" value="ECO:0007669"/>
    <property type="project" value="InterPro"/>
</dbReference>
<dbReference type="HOGENOM" id="CLU_086957_0_0_5"/>